<sequence length="280" mass="28638">MSSADAAVRRRTGVGPLLLSELALLFGRRRTWALLAALAAIPILLSVAVRLSGGGGAGPVFVSAIAGNGLFAGFAAITVAVPLFLPLTVGVVSGDAIAGEASLGTLRYLLVTPVGRVRLLAVKFIASVAFCLAAALTVMIVGILIGLVLFPAGPVTLLSGSTVPLVDAIGRALVIAVYAALSLVALVAVGLFFSTLTDVPVGAMAATVVVSIASQIVGSLSQLDALHPFLLTDRWFDFADLLRDPIAWSSFGENALLQLAYVAVFGSLAIGRFTTRDILS</sequence>
<feature type="transmembrane region" description="Helical" evidence="1">
    <location>
        <begin position="119"/>
        <end position="152"/>
    </location>
</feature>
<dbReference type="RefSeq" id="WP_132505171.1">
    <property type="nucleotide sequence ID" value="NZ_CP047186.1"/>
</dbReference>
<gene>
    <name evidence="2" type="ORF">GSU10_06155</name>
</gene>
<name>A0AAE6RK80_9MICO</name>
<feature type="transmembrane region" description="Helical" evidence="1">
    <location>
        <begin position="255"/>
        <end position="274"/>
    </location>
</feature>
<evidence type="ECO:0000256" key="1">
    <source>
        <dbReference type="SAM" id="Phobius"/>
    </source>
</evidence>
<feature type="transmembrane region" description="Helical" evidence="1">
    <location>
        <begin position="32"/>
        <end position="51"/>
    </location>
</feature>
<keyword evidence="1" id="KW-1133">Transmembrane helix</keyword>
<keyword evidence="1" id="KW-0472">Membrane</keyword>
<dbReference type="PANTHER" id="PTHR37305">
    <property type="entry name" value="INTEGRAL MEMBRANE PROTEIN-RELATED"/>
    <property type="match status" value="1"/>
</dbReference>
<dbReference type="EMBL" id="CP047186">
    <property type="protein sequence ID" value="QHC55253.1"/>
    <property type="molecule type" value="Genomic_DNA"/>
</dbReference>
<evidence type="ECO:0000313" key="3">
    <source>
        <dbReference type="Proteomes" id="UP000465031"/>
    </source>
</evidence>
<protein>
    <submittedName>
        <fullName evidence="2">ABC transporter permease subunit</fullName>
    </submittedName>
</protein>
<reference evidence="3" key="1">
    <citation type="submission" date="2019-12" db="EMBL/GenBank/DDBJ databases">
        <title>Complete and draft genome sequences of new strains and members of some known species of the genus Rathayibacter isolated from plants.</title>
        <authorList>
            <person name="Tarlachkov S.V."/>
            <person name="Starodumova I.P."/>
            <person name="Dorofeeva L.V."/>
            <person name="Prisyazhnaya N.V."/>
            <person name="Leyn S."/>
            <person name="Zlamal J."/>
            <person name="Elan M."/>
            <person name="Osterman A.L."/>
            <person name="Nadler S."/>
            <person name="Subbotin S.A."/>
            <person name="Evtushenko L.I."/>
        </authorList>
    </citation>
    <scope>NUCLEOTIDE SEQUENCE [LARGE SCALE GENOMIC DNA]</scope>
    <source>
        <strain evidence="3">VKM Ac-2761</strain>
    </source>
</reference>
<dbReference type="AlphaFoldDB" id="A0AAE6RK80"/>
<feature type="transmembrane region" description="Helical" evidence="1">
    <location>
        <begin position="172"/>
        <end position="194"/>
    </location>
</feature>
<dbReference type="Proteomes" id="UP000465031">
    <property type="component" value="Chromosome"/>
</dbReference>
<dbReference type="Pfam" id="PF12730">
    <property type="entry name" value="ABC2_membrane_4"/>
    <property type="match status" value="1"/>
</dbReference>
<organism evidence="2 3">
    <name type="scientific">Rathayibacter tanaceti</name>
    <dbReference type="NCBI Taxonomy" id="1671680"/>
    <lineage>
        <taxon>Bacteria</taxon>
        <taxon>Bacillati</taxon>
        <taxon>Actinomycetota</taxon>
        <taxon>Actinomycetes</taxon>
        <taxon>Micrococcales</taxon>
        <taxon>Microbacteriaceae</taxon>
        <taxon>Rathayibacter</taxon>
    </lineage>
</organism>
<evidence type="ECO:0000313" key="2">
    <source>
        <dbReference type="EMBL" id="QHC55253.1"/>
    </source>
</evidence>
<proteinExistence type="predicted"/>
<feature type="transmembrane region" description="Helical" evidence="1">
    <location>
        <begin position="71"/>
        <end position="98"/>
    </location>
</feature>
<dbReference type="KEGG" id="rte:GSU10_06155"/>
<feature type="transmembrane region" description="Helical" evidence="1">
    <location>
        <begin position="201"/>
        <end position="221"/>
    </location>
</feature>
<dbReference type="PANTHER" id="PTHR37305:SF1">
    <property type="entry name" value="MEMBRANE PROTEIN"/>
    <property type="match status" value="1"/>
</dbReference>
<accession>A0AAE6RK80</accession>
<keyword evidence="1" id="KW-0812">Transmembrane</keyword>